<proteinExistence type="predicted"/>
<dbReference type="RefSeq" id="WP_247243589.1">
    <property type="nucleotide sequence ID" value="NZ_JALJRA010000006.1"/>
</dbReference>
<organism evidence="1 2">
    <name type="scientific">Pseudorhizobium tarimense</name>
    <dbReference type="NCBI Taxonomy" id="1079109"/>
    <lineage>
        <taxon>Bacteria</taxon>
        <taxon>Pseudomonadati</taxon>
        <taxon>Pseudomonadota</taxon>
        <taxon>Alphaproteobacteria</taxon>
        <taxon>Hyphomicrobiales</taxon>
        <taxon>Rhizobiaceae</taxon>
        <taxon>Rhizobium/Agrobacterium group</taxon>
        <taxon>Pseudorhizobium</taxon>
    </lineage>
</organism>
<reference evidence="1 2" key="1">
    <citation type="submission" date="2024-06" db="EMBL/GenBank/DDBJ databases">
        <title>Genomic Encyclopedia of Type Strains, Phase IV (KMG-IV): sequencing the most valuable type-strain genomes for metagenomic binning, comparative biology and taxonomic classification.</title>
        <authorList>
            <person name="Goeker M."/>
        </authorList>
    </citation>
    <scope>NUCLEOTIDE SEQUENCE [LARGE SCALE GENOMIC DNA]</scope>
    <source>
        <strain evidence="1 2">DSM 105042</strain>
    </source>
</reference>
<sequence>MSTSFKTLSLEQSPLLCFSHLRWNFVYQRPQHLLSRAAQNRQVFFFEEPAFLAGIAPRIDRSVTDEGVTVLTPALPIGLNSGQVTRALRVLVERTADEIGRTDLVLWYYTPMALPFSRQLPASVLVYDNMDELSAFKGAPLRMVAMERELFRRADIVFTGGQSLYESKKNRHFNLHAFPSSIDVPHFAMARRASAAIPDDQASIPSPRIGFFGVIDERMDLALVERVAVLKPDWQFVMIGPVAKIDAAALPRQANLHWLGSKTYAELPAYLRGWDAGFMPFALNEATRFISPTKTPEFLAAAVPVVSTPIADVIRPYGERGLVAIASTAEELVTELERLLSQPKPEWLKKVDQHLAGMSWDQTWANMERLIHKALPKEAQAAIPLKEQALHV</sequence>
<dbReference type="Proteomes" id="UP001549031">
    <property type="component" value="Unassembled WGS sequence"/>
</dbReference>
<name>A0ABV2H5E2_9HYPH</name>
<accession>A0ABV2H5E2</accession>
<dbReference type="PANTHER" id="PTHR12526">
    <property type="entry name" value="GLYCOSYLTRANSFERASE"/>
    <property type="match status" value="1"/>
</dbReference>
<evidence type="ECO:0000313" key="2">
    <source>
        <dbReference type="Proteomes" id="UP001549031"/>
    </source>
</evidence>
<dbReference type="Pfam" id="PF13692">
    <property type="entry name" value="Glyco_trans_1_4"/>
    <property type="match status" value="1"/>
</dbReference>
<gene>
    <name evidence="1" type="ORF">ABID21_001748</name>
</gene>
<comment type="caution">
    <text evidence="1">The sequence shown here is derived from an EMBL/GenBank/DDBJ whole genome shotgun (WGS) entry which is preliminary data.</text>
</comment>
<evidence type="ECO:0008006" key="3">
    <source>
        <dbReference type="Google" id="ProtNLM"/>
    </source>
</evidence>
<keyword evidence="2" id="KW-1185">Reference proteome</keyword>
<dbReference type="PANTHER" id="PTHR12526:SF630">
    <property type="entry name" value="GLYCOSYLTRANSFERASE"/>
    <property type="match status" value="1"/>
</dbReference>
<protein>
    <recommendedName>
        <fullName evidence="3">Glycosyl transferases group 1</fullName>
    </recommendedName>
</protein>
<dbReference type="EMBL" id="JBEPLJ010000006">
    <property type="protein sequence ID" value="MET3585639.1"/>
    <property type="molecule type" value="Genomic_DNA"/>
</dbReference>
<dbReference type="CDD" id="cd04950">
    <property type="entry name" value="GT4_TuaH-like"/>
    <property type="match status" value="1"/>
</dbReference>
<dbReference type="SUPFAM" id="SSF53756">
    <property type="entry name" value="UDP-Glycosyltransferase/glycogen phosphorylase"/>
    <property type="match status" value="1"/>
</dbReference>
<dbReference type="Gene3D" id="3.40.50.2000">
    <property type="entry name" value="Glycogen Phosphorylase B"/>
    <property type="match status" value="1"/>
</dbReference>
<evidence type="ECO:0000313" key="1">
    <source>
        <dbReference type="EMBL" id="MET3585639.1"/>
    </source>
</evidence>